<dbReference type="Gene3D" id="3.40.50.300">
    <property type="entry name" value="P-loop containing nucleotide triphosphate hydrolases"/>
    <property type="match status" value="1"/>
</dbReference>
<dbReference type="Pfam" id="PF00931">
    <property type="entry name" value="NB-ARC"/>
    <property type="match status" value="1"/>
</dbReference>
<dbReference type="SMART" id="SM00530">
    <property type="entry name" value="HTH_XRE"/>
    <property type="match status" value="1"/>
</dbReference>
<dbReference type="InterPro" id="IPR001387">
    <property type="entry name" value="Cro/C1-type_HTH"/>
</dbReference>
<name>A0ABP4WW33_9ACTN</name>
<dbReference type="InterPro" id="IPR003593">
    <property type="entry name" value="AAA+_ATPase"/>
</dbReference>
<accession>A0ABP4WW33</accession>
<evidence type="ECO:0000256" key="1">
    <source>
        <dbReference type="SAM" id="MobiDB-lite"/>
    </source>
</evidence>
<dbReference type="PRINTS" id="PR00364">
    <property type="entry name" value="DISEASERSIST"/>
</dbReference>
<dbReference type="PANTHER" id="PTHR47691:SF3">
    <property type="entry name" value="HTH-TYPE TRANSCRIPTIONAL REGULATOR RV0890C-RELATED"/>
    <property type="match status" value="1"/>
</dbReference>
<comment type="caution">
    <text evidence="3">The sequence shown here is derived from an EMBL/GenBank/DDBJ whole genome shotgun (WGS) entry which is preliminary data.</text>
</comment>
<feature type="region of interest" description="Disordered" evidence="1">
    <location>
        <begin position="87"/>
        <end position="113"/>
    </location>
</feature>
<proteinExistence type="predicted"/>
<evidence type="ECO:0000313" key="4">
    <source>
        <dbReference type="Proteomes" id="UP001500655"/>
    </source>
</evidence>
<organism evidence="3 4">
    <name type="scientific">Luedemannella helvata</name>
    <dbReference type="NCBI Taxonomy" id="349315"/>
    <lineage>
        <taxon>Bacteria</taxon>
        <taxon>Bacillati</taxon>
        <taxon>Actinomycetota</taxon>
        <taxon>Actinomycetes</taxon>
        <taxon>Micromonosporales</taxon>
        <taxon>Micromonosporaceae</taxon>
        <taxon>Luedemannella</taxon>
    </lineage>
</organism>
<dbReference type="SUPFAM" id="SSF47413">
    <property type="entry name" value="lambda repressor-like DNA-binding domains"/>
    <property type="match status" value="1"/>
</dbReference>
<keyword evidence="4" id="KW-1185">Reference proteome</keyword>
<dbReference type="InterPro" id="IPR011990">
    <property type="entry name" value="TPR-like_helical_dom_sf"/>
</dbReference>
<feature type="compositionally biased region" description="Low complexity" evidence="1">
    <location>
        <begin position="104"/>
        <end position="113"/>
    </location>
</feature>
<feature type="compositionally biased region" description="Pro residues" evidence="1">
    <location>
        <begin position="94"/>
        <end position="103"/>
    </location>
</feature>
<evidence type="ECO:0000259" key="2">
    <source>
        <dbReference type="PROSITE" id="PS50943"/>
    </source>
</evidence>
<dbReference type="InterPro" id="IPR002182">
    <property type="entry name" value="NB-ARC"/>
</dbReference>
<dbReference type="CDD" id="cd00093">
    <property type="entry name" value="HTH_XRE"/>
    <property type="match status" value="1"/>
</dbReference>
<dbReference type="InterPro" id="IPR010982">
    <property type="entry name" value="Lambda_DNA-bd_dom_sf"/>
</dbReference>
<dbReference type="Proteomes" id="UP001500655">
    <property type="component" value="Unassembled WGS sequence"/>
</dbReference>
<dbReference type="PANTHER" id="PTHR47691">
    <property type="entry name" value="REGULATOR-RELATED"/>
    <property type="match status" value="1"/>
</dbReference>
<dbReference type="PROSITE" id="PS50943">
    <property type="entry name" value="HTH_CROC1"/>
    <property type="match status" value="1"/>
</dbReference>
<protein>
    <submittedName>
        <fullName evidence="3">Tetratricopeptide repeat protein</fullName>
    </submittedName>
</protein>
<reference evidence="4" key="1">
    <citation type="journal article" date="2019" name="Int. J. Syst. Evol. Microbiol.">
        <title>The Global Catalogue of Microorganisms (GCM) 10K type strain sequencing project: providing services to taxonomists for standard genome sequencing and annotation.</title>
        <authorList>
            <consortium name="The Broad Institute Genomics Platform"/>
            <consortium name="The Broad Institute Genome Sequencing Center for Infectious Disease"/>
            <person name="Wu L."/>
            <person name="Ma J."/>
        </authorList>
    </citation>
    <scope>NUCLEOTIDE SEQUENCE [LARGE SCALE GENOMIC DNA]</scope>
    <source>
        <strain evidence="4">JCM 13249</strain>
    </source>
</reference>
<feature type="domain" description="HTH cro/C1-type" evidence="2">
    <location>
        <begin position="28"/>
        <end position="84"/>
    </location>
</feature>
<sequence length="774" mass="82300">MGDGRRGDGMARQGAFEERSGHGFGPLLLALRQSAGLTQEDLAASAGLSVRAVRDMERGRVRQPRQSTVSALATALNLAAGEEAELAAAAGTPRPTPGAPARPAPEAAGDAHAWPVPRELPAACGDLVGREDELAMLADLAHDVARGRRQAPGIVAVHGPPGVGKTTLAVAAGHRLGAAFPDGQLFLDLGNTGERPMPVAEALAVLLRSLGVPDSVLPRPAASLAGLYRTLTRDRRLLLVLDNAVDEAQVRALLPSGGGCLVIVTSRRSLTGLESAARVAVDVLAAGDAAGLLAAIVGRGRVAVEPQAVDRLARLCGQLPLALRIAGNRLASRPRWRIDELVAQLADEQRRLTALTAGDLGVEAAIAVSYRQLRPATAELLRVLSLVPGVHFGVRLAASVAGVAEHEAARAVEELVDSGLLLANGERYRLHDLIRLFALDRLRREDPPALRAAARDRMVGWVVESTVAAARQLDPEAGGTPTDADQRAALDWLDVEDSNWLATLRDAARRGRHADVVAIARAMHWYSDAATHRHPWHEVFSLGVDAARALGRRHDEAALLNFLGWALYLCQDRNEDGLAVHRRALALAREIGDRREEAWALAYSAAIGIRTGDPEGATRLARQAVRIFDEIGYAMGQHIALAILGGARAALGDFPSAMRAHLRYLAYARNPSAGLTPTGALVWQASGAMSLGADLAGLGHWRAAADRYDEAHALYRRTGTPFGQASALYRYGLAMRELGDEAAARANLRRALALFTGIGSVWWQERVRAALDHA</sequence>
<dbReference type="SMART" id="SM00382">
    <property type="entry name" value="AAA"/>
    <property type="match status" value="1"/>
</dbReference>
<dbReference type="Gene3D" id="1.10.260.40">
    <property type="entry name" value="lambda repressor-like DNA-binding domains"/>
    <property type="match status" value="1"/>
</dbReference>
<dbReference type="Gene3D" id="1.25.40.10">
    <property type="entry name" value="Tetratricopeptide repeat domain"/>
    <property type="match status" value="2"/>
</dbReference>
<dbReference type="Pfam" id="PF01381">
    <property type="entry name" value="HTH_3"/>
    <property type="match status" value="1"/>
</dbReference>
<dbReference type="RefSeq" id="WP_344083391.1">
    <property type="nucleotide sequence ID" value="NZ_BAAALS010000018.1"/>
</dbReference>
<evidence type="ECO:0000313" key="3">
    <source>
        <dbReference type="EMBL" id="GAA1763060.1"/>
    </source>
</evidence>
<dbReference type="InterPro" id="IPR027417">
    <property type="entry name" value="P-loop_NTPase"/>
</dbReference>
<gene>
    <name evidence="3" type="ORF">GCM10009681_37660</name>
</gene>
<dbReference type="EMBL" id="BAAALS010000018">
    <property type="protein sequence ID" value="GAA1763060.1"/>
    <property type="molecule type" value="Genomic_DNA"/>
</dbReference>
<dbReference type="SUPFAM" id="SSF52540">
    <property type="entry name" value="P-loop containing nucleoside triphosphate hydrolases"/>
    <property type="match status" value="1"/>
</dbReference>
<dbReference type="SUPFAM" id="SSF48452">
    <property type="entry name" value="TPR-like"/>
    <property type="match status" value="1"/>
</dbReference>